<dbReference type="AlphaFoldDB" id="A0A7J7MV67"/>
<proteinExistence type="predicted"/>
<comment type="caution">
    <text evidence="4">The sequence shown here is derived from an EMBL/GenBank/DDBJ whole genome shotgun (WGS) entry which is preliminary data.</text>
</comment>
<reference evidence="4 5" key="1">
    <citation type="journal article" date="2020" name="IScience">
        <title>Genome Sequencing of the Endangered Kingdonia uniflora (Circaeasteraceae, Ranunculales) Reveals Potential Mechanisms of Evolutionary Specialization.</title>
        <authorList>
            <person name="Sun Y."/>
            <person name="Deng T."/>
            <person name="Zhang A."/>
            <person name="Moore M.J."/>
            <person name="Landis J.B."/>
            <person name="Lin N."/>
            <person name="Zhang H."/>
            <person name="Zhang X."/>
            <person name="Huang J."/>
            <person name="Zhang X."/>
            <person name="Sun H."/>
            <person name="Wang H."/>
        </authorList>
    </citation>
    <scope>NUCLEOTIDE SEQUENCE [LARGE SCALE GENOMIC DNA]</scope>
    <source>
        <strain evidence="4">TB1705</strain>
        <tissue evidence="4">Leaf</tissue>
    </source>
</reference>
<evidence type="ECO:0000256" key="1">
    <source>
        <dbReference type="ARBA" id="ARBA00022574"/>
    </source>
</evidence>
<dbReference type="InterPro" id="IPR036322">
    <property type="entry name" value="WD40_repeat_dom_sf"/>
</dbReference>
<dbReference type="InterPro" id="IPR001680">
    <property type="entry name" value="WD40_rpt"/>
</dbReference>
<keyword evidence="2" id="KW-0677">Repeat</keyword>
<dbReference type="SMART" id="SM00320">
    <property type="entry name" value="WD40"/>
    <property type="match status" value="3"/>
</dbReference>
<accession>A0A7J7MV67</accession>
<keyword evidence="1 3" id="KW-0853">WD repeat</keyword>
<dbReference type="EMBL" id="JACGCM010001219">
    <property type="protein sequence ID" value="KAF6158680.1"/>
    <property type="molecule type" value="Genomic_DNA"/>
</dbReference>
<evidence type="ECO:0000256" key="2">
    <source>
        <dbReference type="ARBA" id="ARBA00022737"/>
    </source>
</evidence>
<name>A0A7J7MV67_9MAGN</name>
<dbReference type="PANTHER" id="PTHR19857:SF21">
    <property type="entry name" value="ANAPHASE-PROMOTING COMPLEX SUBUNIT 4 WD40 DOMAIN-CONTAINING PROTEIN"/>
    <property type="match status" value="1"/>
</dbReference>
<evidence type="ECO:0000313" key="5">
    <source>
        <dbReference type="Proteomes" id="UP000541444"/>
    </source>
</evidence>
<dbReference type="PANTHER" id="PTHR19857">
    <property type="entry name" value="MITOCHONDRIAL DIVISION PROTEIN 1-RELATED"/>
    <property type="match status" value="1"/>
</dbReference>
<gene>
    <name evidence="4" type="ORF">GIB67_040194</name>
</gene>
<dbReference type="SUPFAM" id="SSF50978">
    <property type="entry name" value="WD40 repeat-like"/>
    <property type="match status" value="1"/>
</dbReference>
<dbReference type="Gene3D" id="2.130.10.10">
    <property type="entry name" value="YVTN repeat-like/Quinoprotein amine dehydrogenase"/>
    <property type="match status" value="1"/>
</dbReference>
<keyword evidence="5" id="KW-1185">Reference proteome</keyword>
<feature type="repeat" description="WD" evidence="3">
    <location>
        <begin position="238"/>
        <end position="279"/>
    </location>
</feature>
<dbReference type="InterPro" id="IPR015943">
    <property type="entry name" value="WD40/YVTN_repeat-like_dom_sf"/>
</dbReference>
<sequence length="519" mass="58596">MDKYVERRSYFPDQPKPLKRHPWTRCTAELTGRFSTKYRRQASALLLKSYSEVGAFPHLYHIGNRPCPTQLIATSGLWGGPLVREEISGLEFDLKGTYLASVTKAGCLTVHDFESLSCVNNSLSTCLKEDETKHLLHFNMLEQLDVVRWNLTNQDEVACTSKLCKGVFIFDIGYTSSDPITVLTLKPTLTVHGYEAGRGLSDIAFTSNDKSRCLACDIYGVVHVWDRRISHLPVMDLTSNFRSILNSIQINVENQIVFGAGKDGIVHVWDLRGGTTSVAFQSQKELRHPPLASLKLAPMIEKIGSLKEQSEIFSREIHSINFDPCCHYQLAFHLDDGWSGVLDINSSQVTHIHCPPPAWLNAEDFSTKYIRPFLKKPAWLPTSSRRVGAASATLKSVIGGDMDLIEFSIFGKNVLYAKTTCYKRNLDSEFLGAQLLLEENSENPRLMDHHLLRCPLSRGACEHVLNFFSYEWMFHPDFLSTLKTYLGKAFGKKIGRIRKELNSRYFEEGEGEGSFEAVL</sequence>
<dbReference type="PROSITE" id="PS50082">
    <property type="entry name" value="WD_REPEATS_2"/>
    <property type="match status" value="1"/>
</dbReference>
<dbReference type="OrthoDB" id="10260946at2759"/>
<dbReference type="PROSITE" id="PS00678">
    <property type="entry name" value="WD_REPEATS_1"/>
    <property type="match status" value="1"/>
</dbReference>
<evidence type="ECO:0000256" key="3">
    <source>
        <dbReference type="PROSITE-ProRule" id="PRU00221"/>
    </source>
</evidence>
<dbReference type="Proteomes" id="UP000541444">
    <property type="component" value="Unassembled WGS sequence"/>
</dbReference>
<evidence type="ECO:0000313" key="4">
    <source>
        <dbReference type="EMBL" id="KAF6158680.1"/>
    </source>
</evidence>
<dbReference type="InterPro" id="IPR051179">
    <property type="entry name" value="WD_repeat_multifunction"/>
</dbReference>
<protein>
    <submittedName>
        <fullName evidence="4">Uncharacterized protein</fullName>
    </submittedName>
</protein>
<dbReference type="InterPro" id="IPR019775">
    <property type="entry name" value="WD40_repeat_CS"/>
</dbReference>
<organism evidence="4 5">
    <name type="scientific">Kingdonia uniflora</name>
    <dbReference type="NCBI Taxonomy" id="39325"/>
    <lineage>
        <taxon>Eukaryota</taxon>
        <taxon>Viridiplantae</taxon>
        <taxon>Streptophyta</taxon>
        <taxon>Embryophyta</taxon>
        <taxon>Tracheophyta</taxon>
        <taxon>Spermatophyta</taxon>
        <taxon>Magnoliopsida</taxon>
        <taxon>Ranunculales</taxon>
        <taxon>Circaeasteraceae</taxon>
        <taxon>Kingdonia</taxon>
    </lineage>
</organism>